<dbReference type="Proteomes" id="UP000762676">
    <property type="component" value="Unassembled WGS sequence"/>
</dbReference>
<evidence type="ECO:0000313" key="2">
    <source>
        <dbReference type="Proteomes" id="UP000762676"/>
    </source>
</evidence>
<sequence>MKSDFMALYKNPLIHIEGANHRQFASGKMPSKIERKDLTADITEDQAHGMIGKHVNSFLSATFATSPDQKDIALTEIEEAFYDSTDKFQPFLDLRDLDRDGNFSQWTVLAQERFAEELANQVQIENEIVVTDSRFSRIVPKVMINGDQVFVETATFVDDGGIKLDIQPDKESPREIKMKLHTKNFIWTADAKRDNQLDVDGPKNSLIGQQETCRSLNEFALDIALKQSRPSAQYRYKNRGRPIIIEDDDKKWFYFQWTSKPLVLKEDARGLHVKAITFTDAKRGEHFCKVMSPYRAMEWINIDSLRKFP</sequence>
<accession>A0AAV4FV62</accession>
<reference evidence="1 2" key="1">
    <citation type="journal article" date="2021" name="Elife">
        <title>Chloroplast acquisition without the gene transfer in kleptoplastic sea slugs, Plakobranchus ocellatus.</title>
        <authorList>
            <person name="Maeda T."/>
            <person name="Takahashi S."/>
            <person name="Yoshida T."/>
            <person name="Shimamura S."/>
            <person name="Takaki Y."/>
            <person name="Nagai Y."/>
            <person name="Toyoda A."/>
            <person name="Suzuki Y."/>
            <person name="Arimoto A."/>
            <person name="Ishii H."/>
            <person name="Satoh N."/>
            <person name="Nishiyama T."/>
            <person name="Hasebe M."/>
            <person name="Maruyama T."/>
            <person name="Minagawa J."/>
            <person name="Obokata J."/>
            <person name="Shigenobu S."/>
        </authorList>
    </citation>
    <scope>NUCLEOTIDE SEQUENCE [LARGE SCALE GENOMIC DNA]</scope>
</reference>
<keyword evidence="2" id="KW-1185">Reference proteome</keyword>
<gene>
    <name evidence="1" type="ORF">ElyMa_002226400</name>
</gene>
<evidence type="ECO:0000313" key="1">
    <source>
        <dbReference type="EMBL" id="GFR76959.1"/>
    </source>
</evidence>
<comment type="caution">
    <text evidence="1">The sequence shown here is derived from an EMBL/GenBank/DDBJ whole genome shotgun (WGS) entry which is preliminary data.</text>
</comment>
<name>A0AAV4FV62_9GAST</name>
<dbReference type="EMBL" id="BMAT01004609">
    <property type="protein sequence ID" value="GFR76959.1"/>
    <property type="molecule type" value="Genomic_DNA"/>
</dbReference>
<proteinExistence type="predicted"/>
<organism evidence="1 2">
    <name type="scientific">Elysia marginata</name>
    <dbReference type="NCBI Taxonomy" id="1093978"/>
    <lineage>
        <taxon>Eukaryota</taxon>
        <taxon>Metazoa</taxon>
        <taxon>Spiralia</taxon>
        <taxon>Lophotrochozoa</taxon>
        <taxon>Mollusca</taxon>
        <taxon>Gastropoda</taxon>
        <taxon>Heterobranchia</taxon>
        <taxon>Euthyneura</taxon>
        <taxon>Panpulmonata</taxon>
        <taxon>Sacoglossa</taxon>
        <taxon>Placobranchoidea</taxon>
        <taxon>Plakobranchidae</taxon>
        <taxon>Elysia</taxon>
    </lineage>
</organism>
<protein>
    <submittedName>
        <fullName evidence="1">Titin</fullName>
    </submittedName>
</protein>
<dbReference type="AlphaFoldDB" id="A0AAV4FV62"/>